<dbReference type="Gene3D" id="3.40.50.1110">
    <property type="entry name" value="SGNH hydrolase"/>
    <property type="match status" value="1"/>
</dbReference>
<evidence type="ECO:0000313" key="3">
    <source>
        <dbReference type="Proteomes" id="UP001597214"/>
    </source>
</evidence>
<gene>
    <name evidence="2" type="ORF">ACFSCX_25540</name>
</gene>
<dbReference type="InterPro" id="IPR051532">
    <property type="entry name" value="Ester_Hydrolysis_Enzymes"/>
</dbReference>
<dbReference type="InterPro" id="IPR036514">
    <property type="entry name" value="SGNH_hydro_sf"/>
</dbReference>
<feature type="domain" description="SGNH hydrolase-type esterase" evidence="1">
    <location>
        <begin position="12"/>
        <end position="201"/>
    </location>
</feature>
<proteinExistence type="predicted"/>
<dbReference type="RefSeq" id="WP_377931098.1">
    <property type="nucleotide sequence ID" value="NZ_JBHUEM010000060.1"/>
</dbReference>
<organism evidence="2 3">
    <name type="scientific">Bacillus salitolerans</name>
    <dbReference type="NCBI Taxonomy" id="1437434"/>
    <lineage>
        <taxon>Bacteria</taxon>
        <taxon>Bacillati</taxon>
        <taxon>Bacillota</taxon>
        <taxon>Bacilli</taxon>
        <taxon>Bacillales</taxon>
        <taxon>Bacillaceae</taxon>
        <taxon>Bacillus</taxon>
    </lineage>
</organism>
<dbReference type="Proteomes" id="UP001597214">
    <property type="component" value="Unassembled WGS sequence"/>
</dbReference>
<evidence type="ECO:0000259" key="1">
    <source>
        <dbReference type="Pfam" id="PF13472"/>
    </source>
</evidence>
<reference evidence="3" key="1">
    <citation type="journal article" date="2019" name="Int. J. Syst. Evol. Microbiol.">
        <title>The Global Catalogue of Microorganisms (GCM) 10K type strain sequencing project: providing services to taxonomists for standard genome sequencing and annotation.</title>
        <authorList>
            <consortium name="The Broad Institute Genomics Platform"/>
            <consortium name="The Broad Institute Genome Sequencing Center for Infectious Disease"/>
            <person name="Wu L."/>
            <person name="Ma J."/>
        </authorList>
    </citation>
    <scope>NUCLEOTIDE SEQUENCE [LARGE SCALE GENOMIC DNA]</scope>
    <source>
        <strain evidence="3">CCUG 49339</strain>
    </source>
</reference>
<dbReference type="SUPFAM" id="SSF52266">
    <property type="entry name" value="SGNH hydrolase"/>
    <property type="match status" value="1"/>
</dbReference>
<dbReference type="PANTHER" id="PTHR30383:SF27">
    <property type="entry name" value="SPORE GERMINATION LIPASE LIPC"/>
    <property type="match status" value="1"/>
</dbReference>
<accession>A0ABW4LXJ0</accession>
<dbReference type="PANTHER" id="PTHR30383">
    <property type="entry name" value="THIOESTERASE 1/PROTEASE 1/LYSOPHOSPHOLIPASE L1"/>
    <property type="match status" value="1"/>
</dbReference>
<dbReference type="Pfam" id="PF13472">
    <property type="entry name" value="Lipase_GDSL_2"/>
    <property type="match status" value="1"/>
</dbReference>
<protein>
    <submittedName>
        <fullName evidence="2">GDSL-type esterase/lipase family protein</fullName>
    </submittedName>
</protein>
<keyword evidence="3" id="KW-1185">Reference proteome</keyword>
<dbReference type="InterPro" id="IPR013830">
    <property type="entry name" value="SGNH_hydro"/>
</dbReference>
<name>A0ABW4LXJ0_9BACI</name>
<evidence type="ECO:0000313" key="2">
    <source>
        <dbReference type="EMBL" id="MFD1739833.1"/>
    </source>
</evidence>
<sequence>MFQENGALEYIAIGDSLTVGVGIPLFESGFVEMYKYYAQKHMQKRVVIHKYAQTGATTGEVIDILNSTCVQQSVKKADMITITAGGNDMIDAAKRYLLEENKEILVAALKTSIQNLHTMVRTVDQFIQECEGPFIVRISNLYNPFPHERLMDKWINVYNHELQKITSHPTIKVVDLYSIFKNNETELLSNDGIHPNKKGYEMIASTLDQLSYEPLTRLDD</sequence>
<dbReference type="EMBL" id="JBHUEM010000060">
    <property type="protein sequence ID" value="MFD1739833.1"/>
    <property type="molecule type" value="Genomic_DNA"/>
</dbReference>
<comment type="caution">
    <text evidence="2">The sequence shown here is derived from an EMBL/GenBank/DDBJ whole genome shotgun (WGS) entry which is preliminary data.</text>
</comment>